<gene>
    <name evidence="2" type="ORF">TEOVI_000720400</name>
</gene>
<dbReference type="GeneID" id="92381138"/>
<evidence type="ECO:0008006" key="4">
    <source>
        <dbReference type="Google" id="ProtNLM"/>
    </source>
</evidence>
<reference evidence="2" key="1">
    <citation type="submission" date="2016-09" db="EMBL/GenBank/DDBJ databases">
        <authorList>
            <person name="Hebert L."/>
            <person name="Moumen B."/>
        </authorList>
    </citation>
    <scope>NUCLEOTIDE SEQUENCE [LARGE SCALE GENOMIC DNA]</scope>
    <source>
        <strain evidence="2">OVI</strain>
    </source>
</reference>
<dbReference type="PANTHER" id="PTHR10098">
    <property type="entry name" value="RAPSYN-RELATED"/>
    <property type="match status" value="1"/>
</dbReference>
<evidence type="ECO:0000256" key="1">
    <source>
        <dbReference type="SAM" id="MobiDB-lite"/>
    </source>
</evidence>
<protein>
    <recommendedName>
        <fullName evidence="4">Tetratricopeptide repeat</fullName>
    </recommendedName>
</protein>
<accession>A0A1G4I079</accession>
<comment type="caution">
    <text evidence="2">The sequence shown here is derived from an EMBL/GenBank/DDBJ whole genome shotgun (WGS) entry which is preliminary data.</text>
</comment>
<proteinExistence type="predicted"/>
<feature type="compositionally biased region" description="Polar residues" evidence="1">
    <location>
        <begin position="1811"/>
        <end position="1821"/>
    </location>
</feature>
<dbReference type="EMBL" id="CZPT02000209">
    <property type="protein sequence ID" value="SCU65019.1"/>
    <property type="molecule type" value="Genomic_DNA"/>
</dbReference>
<evidence type="ECO:0000313" key="2">
    <source>
        <dbReference type="EMBL" id="SCU65019.1"/>
    </source>
</evidence>
<feature type="region of interest" description="Disordered" evidence="1">
    <location>
        <begin position="232"/>
        <end position="281"/>
    </location>
</feature>
<evidence type="ECO:0000313" key="3">
    <source>
        <dbReference type="Proteomes" id="UP000195570"/>
    </source>
</evidence>
<organism evidence="2 3">
    <name type="scientific">Trypanosoma equiperdum</name>
    <dbReference type="NCBI Taxonomy" id="5694"/>
    <lineage>
        <taxon>Eukaryota</taxon>
        <taxon>Discoba</taxon>
        <taxon>Euglenozoa</taxon>
        <taxon>Kinetoplastea</taxon>
        <taxon>Metakinetoplastina</taxon>
        <taxon>Trypanosomatida</taxon>
        <taxon>Trypanosomatidae</taxon>
        <taxon>Trypanosoma</taxon>
    </lineage>
</organism>
<dbReference type="VEuPathDB" id="TriTrypDB:TEOVI_000720400"/>
<dbReference type="InterPro" id="IPR011990">
    <property type="entry name" value="TPR-like_helical_dom_sf"/>
</dbReference>
<dbReference type="Proteomes" id="UP000195570">
    <property type="component" value="Unassembled WGS sequence"/>
</dbReference>
<keyword evidence="3" id="KW-1185">Reference proteome</keyword>
<name>A0A1G4I079_TRYEQ</name>
<dbReference type="Gene3D" id="1.25.40.10">
    <property type="entry name" value="Tetratricopeptide repeat domain"/>
    <property type="match status" value="1"/>
</dbReference>
<dbReference type="SUPFAM" id="SSF48452">
    <property type="entry name" value="TPR-like"/>
    <property type="match status" value="2"/>
</dbReference>
<feature type="compositionally biased region" description="Polar residues" evidence="1">
    <location>
        <begin position="1832"/>
        <end position="1846"/>
    </location>
</feature>
<dbReference type="PANTHER" id="PTHR10098:SF108">
    <property type="entry name" value="TETRATRICOPEPTIDE REPEAT PROTEIN 28"/>
    <property type="match status" value="1"/>
</dbReference>
<dbReference type="RefSeq" id="XP_067076679.1">
    <property type="nucleotide sequence ID" value="XM_067220578.1"/>
</dbReference>
<sequence length="2192" mass="240936">MNFRKLTKFWRRQTSQVDVVSGSEKCTSGDYCDTFVGLFRGQQGKNFVSSLESGQAALEYIKNVTERGQMTSGTLSSSTDDELKREREETLVALELCVITHPQFVNTDVNSSNIESGESEGVSPSTTEKVAHEAATNTTGEEVTITISETSNGTAAASANTRNGEAATPVAHYTQEERRALLYELVSIMLSIDRFLYINKIREEIQLQHPSMLVTPPPTTTIGTELLETAPSTNATDEKSVDFESDPYVAPPSISSTGRESVPDLASCQSNPGDPDGDISNRSLNRAEEVVARIQAITTWIVLQKVLRSQLELHRERTTQPNSPTIEAGASEAEYVLHFEELWIDTAPLRWEQVVEELKEALGMRRKEIAEAIISSWILNNHAGHELLQCVMLEFCYGANFEHKTAVDVDTTRPEIIFMPAIGSNDSDGQNQSLQQTEALTDTTPEAHGGDDVVPDDMVEKVKKTFKQCIVTPWVCYLEQSLQVFQLEGGNRPGKVLDTTNVSLCCMVSAYAICSKHWEEVKRRDIFHFLEKLWCEQHVSTQVERMKCVSTGTEEDTKPESEEVECVDSCSPPQALDGDSDGTVTVGHCAENDKYAFLCGDEFILPVMLHEAWATVLCIRAHQCLNGAGQPLSEAVRHVRRACSLPIQRFPFWYCQRAHEAIVHAYVAAGNYAGAIEIGRANVNRSERYCATHGHCLASRVNYLESLQLLAEIQAVYPGSTSFTSTVQTVLQQAVLCEQALKDVLPVYINGVASRYAALRRNIYRVKLMVLKLSWRVHYRLAEVTRANMYFHQYIHLLTCRKVPGRLEEQYNAWKERGEQLLGVEHNSAVCFFARAVDCAKKIVSSVSRTAPTVDSTANCACSPVTLPCLAAADATDTVHQEIELNKMEAEGERNLALAYIEQADHEVNVKKRRQQLSNAVNCAYAAQGILHRWTSKLKAVIPSTLMIGVASGIVVTTKALLRLGQPRKAALLLEPLIEERSNSSSVRPPLWTSALEPLGRPLTAGEISERTATMLVRLRACDLHAQCLSKFDGERGYREVERARSFLKELKTWAVSVIAESAVVYPKGEQLMVDSSMYNGILELLREANALHPLLSITCGDSLVSLGKWEEALQEYSDALSIYSAGSEMDGLSNRPGDGINECPFTTDGVMQIQETTRWGKDQDRIKKYFKIKESLVLAKLAEVYVALRKPLTAIHYYRQVLENSTEVGDALLQYNARLHLARLHTATGETDVAAEQWSQVSELAKVYDDEEISRETTRNIIEAQQTRGAYADVIEVARELNNLASAAEGEDALEDRCFALEAIADAHLQLGQYKDCVKLLDEREKVEDKGAQRKGELFNMRARALLGSGATQEAVKVLVKWAQVARQQSKFVELANANASLAAAYATAGQIFKAKRHHQAVLSALAEVPDMTQEQSGTAMESARWLVHQFYLNDEKVPLLDDTRCAREEKRPSAMNDSFFPSSQSVRRYDVVSPCVLSTASGEGSEGEGEENEGDEYFVMSESGDLNVLLQEEEKHARRRLKNRSASHDNCCNSCSSGVYSGSSEGSSEGGNTAMDERFLTDCDNGEELPLNCSMVGVDMASVLQQDDTAVHTLGVSRGRDVTNGCGSDEATITEKPVLPSSDLCGLSPSVSPPVSNVSGDAATTNATPVLRGKLADLRAKQTCASVAETYHTDAASEGSHSGGSPVNIQAGDDDGAPTEAPTREFLDRVTTKSPNPAAVHTKCFHRALETIEAATQLALMTVAGRQGTIPRNPADVIDLALISFPHCTFVFYFADFATQHSVIIRPACRSFYLECLVHPYTLNNYHSRGFPPQSQNQQDGHRMIPDENNGATADGSVTSPDSSCKWTSGEHELLQSLHDLHADLWEPVCFLLKRSHCRPDEAECLVFVVDPTLLQVPFPALVGRGDKEIPLGQQYTVLVTPTVVNFLRTMQHNKRPTLFGAPQKDRSAFLPQGVSSQPWIASETTLKTSSQLGSCSFPAQPIPTAQVSVASSMGSVVTARSTVSLLGELRGTSNDHDTEIASRDTSNAGTWTVFSGCTRKELVSAFGSPSCRALMLLCDPVGHKFKVADGMVGLADVIRGNPSLSETLDLVVITNERSTMTSVEEPGIAARLCLQYGYPRVIRVDLPPGTGVTTAHLRLLHAYYEKLSMTLEWRMRYPYALALRMAQEEALRLGFPPTVCASLTLIGAA</sequence>
<feature type="region of interest" description="Disordered" evidence="1">
    <location>
        <begin position="1811"/>
        <end position="1846"/>
    </location>
</feature>